<dbReference type="InterPro" id="IPR008286">
    <property type="entry name" value="Prn/Lys/Arg_de-COase_C"/>
</dbReference>
<dbReference type="InterPro" id="IPR000310">
    <property type="entry name" value="Orn/Lys/Arg_deCO2ase_major_dom"/>
</dbReference>
<feature type="domain" description="Orn/Lys/Arg decarboxylase C-terminal" evidence="7">
    <location>
        <begin position="405"/>
        <end position="441"/>
    </location>
</feature>
<keyword evidence="3" id="KW-0210">Decarboxylase</keyword>
<dbReference type="Gene3D" id="3.40.640.10">
    <property type="entry name" value="Type I PLP-dependent aspartate aminotransferase-like (Major domain)"/>
    <property type="match status" value="1"/>
</dbReference>
<dbReference type="Pfam" id="PF01276">
    <property type="entry name" value="OKR_DC_1"/>
    <property type="match status" value="1"/>
</dbReference>
<dbReference type="RefSeq" id="WP_132254143.1">
    <property type="nucleotide sequence ID" value="NZ_SMAL01000015.1"/>
</dbReference>
<evidence type="ECO:0000313" key="8">
    <source>
        <dbReference type="EMBL" id="TCT11687.1"/>
    </source>
</evidence>
<comment type="cofactor">
    <cofactor evidence="1">
        <name>pyridoxal 5'-phosphate</name>
        <dbReference type="ChEBI" id="CHEBI:597326"/>
    </cofactor>
</comment>
<dbReference type="Pfam" id="PF03711">
    <property type="entry name" value="OKR_DC_1_C"/>
    <property type="match status" value="1"/>
</dbReference>
<dbReference type="SUPFAM" id="SSF55904">
    <property type="entry name" value="Ornithine decarboxylase C-terminal domain"/>
    <property type="match status" value="1"/>
</dbReference>
<dbReference type="AlphaFoldDB" id="A0A4R3MH43"/>
<sequence length="473" mass="53430">MKTPIFTALKKHTEKNSVSFHMPGHKNSNYIKKELIDFDLTEIDGLDNLHGPIDIIEKSQKNAARVYNTFKTYYLINGSTVGILSSILGLTNKGDKILIARNCHKSVYNAIIMNELEPIYIYPELVTEYGISGGLNSKDIEKTLIDNPDIKLAVITSPSYEGVVLDVKGISKITKNHKIPLIVDEAHGSHLRFNEYFPSSALEDGADVVIHSLHKTMPSLTQTALLHINNEVLDFSRIKLYLSMLQTSSPSYILMASMDYCIGLLDKEGYTLYNKFVEELKDFRDKLNYNLKNMVLIDDTIVDRYSIKAIDKSKIVLNLRNTQHTGQDIEVYLREEHNIQMELSNRDNTIGITTFSNSKEDLNKLYNGLMEIDNRLKKNKKSADILNTVILEKQLNPYEVNGKKVASTEFIYSNGYISAEFIIPYPPGIPLIVPGELISKELIEIVLEYKKLGISMIGTADKDLETIKVIKGA</sequence>
<proteinExistence type="inferred from homology"/>
<evidence type="ECO:0000256" key="5">
    <source>
        <dbReference type="ARBA" id="ARBA00023239"/>
    </source>
</evidence>
<evidence type="ECO:0000256" key="3">
    <source>
        <dbReference type="ARBA" id="ARBA00022793"/>
    </source>
</evidence>
<keyword evidence="4" id="KW-0663">Pyridoxal phosphate</keyword>
<dbReference type="Gene3D" id="3.90.105.10">
    <property type="entry name" value="Molybdopterin biosynthesis moea protein, domain 2"/>
    <property type="match status" value="1"/>
</dbReference>
<evidence type="ECO:0000313" key="9">
    <source>
        <dbReference type="Proteomes" id="UP000294902"/>
    </source>
</evidence>
<evidence type="ECO:0000259" key="7">
    <source>
        <dbReference type="Pfam" id="PF03711"/>
    </source>
</evidence>
<feature type="domain" description="Orn/Lys/Arg decarboxylases family 1 pyridoxal-P attachment site" evidence="6">
    <location>
        <begin position="3"/>
        <end position="303"/>
    </location>
</feature>
<dbReference type="InterPro" id="IPR052357">
    <property type="entry name" value="Orn_Lys_Arg_decarboxylase-I"/>
</dbReference>
<comment type="similarity">
    <text evidence="2">Belongs to the Orn/Lys/Arg decarboxylase class-I family.</text>
</comment>
<keyword evidence="5" id="KW-0456">Lyase</keyword>
<keyword evidence="9" id="KW-1185">Reference proteome</keyword>
<evidence type="ECO:0000256" key="4">
    <source>
        <dbReference type="ARBA" id="ARBA00022898"/>
    </source>
</evidence>
<dbReference type="Proteomes" id="UP000294902">
    <property type="component" value="Unassembled WGS sequence"/>
</dbReference>
<dbReference type="PANTHER" id="PTHR43277">
    <property type="entry name" value="ARGININE DECARBOXYLASE"/>
    <property type="match status" value="1"/>
</dbReference>
<reference evidence="8 9" key="1">
    <citation type="submission" date="2019-03" db="EMBL/GenBank/DDBJ databases">
        <title>Genomic Encyclopedia of Type Strains, Phase IV (KMG-IV): sequencing the most valuable type-strain genomes for metagenomic binning, comparative biology and taxonomic classification.</title>
        <authorList>
            <person name="Goeker M."/>
        </authorList>
    </citation>
    <scope>NUCLEOTIDE SEQUENCE [LARGE SCALE GENOMIC DNA]</scope>
    <source>
        <strain evidence="8 9">DSM 24629</strain>
    </source>
</reference>
<organism evidence="8 9">
    <name type="scientific">Natranaerovirga pectinivora</name>
    <dbReference type="NCBI Taxonomy" id="682400"/>
    <lineage>
        <taxon>Bacteria</taxon>
        <taxon>Bacillati</taxon>
        <taxon>Bacillota</taxon>
        <taxon>Clostridia</taxon>
        <taxon>Lachnospirales</taxon>
        <taxon>Natranaerovirgaceae</taxon>
        <taxon>Natranaerovirga</taxon>
    </lineage>
</organism>
<dbReference type="PANTHER" id="PTHR43277:SF4">
    <property type="entry name" value="ARGININE DECARBOXYLASE"/>
    <property type="match status" value="1"/>
</dbReference>
<dbReference type="InterPro" id="IPR036633">
    <property type="entry name" value="Prn/Lys/Arg_de-COase_C_sf"/>
</dbReference>
<dbReference type="InterPro" id="IPR015421">
    <property type="entry name" value="PyrdxlP-dep_Trfase_major"/>
</dbReference>
<evidence type="ECO:0000256" key="1">
    <source>
        <dbReference type="ARBA" id="ARBA00001933"/>
    </source>
</evidence>
<protein>
    <submittedName>
        <fullName evidence="8">Lysine decarboxylase</fullName>
    </submittedName>
</protein>
<evidence type="ECO:0000256" key="2">
    <source>
        <dbReference type="ARBA" id="ARBA00010671"/>
    </source>
</evidence>
<dbReference type="OrthoDB" id="9815233at2"/>
<accession>A0A4R3MH43</accession>
<comment type="caution">
    <text evidence="8">The sequence shown here is derived from an EMBL/GenBank/DDBJ whole genome shotgun (WGS) entry which is preliminary data.</text>
</comment>
<name>A0A4R3MH43_9FIRM</name>
<evidence type="ECO:0000259" key="6">
    <source>
        <dbReference type="Pfam" id="PF01276"/>
    </source>
</evidence>
<dbReference type="EMBL" id="SMAL01000015">
    <property type="protein sequence ID" value="TCT11687.1"/>
    <property type="molecule type" value="Genomic_DNA"/>
</dbReference>
<dbReference type="SUPFAM" id="SSF53383">
    <property type="entry name" value="PLP-dependent transferases"/>
    <property type="match status" value="1"/>
</dbReference>
<gene>
    <name evidence="8" type="ORF">EDC18_11532</name>
</gene>
<dbReference type="InterPro" id="IPR015424">
    <property type="entry name" value="PyrdxlP-dep_Trfase"/>
</dbReference>
<dbReference type="GO" id="GO:0016831">
    <property type="term" value="F:carboxy-lyase activity"/>
    <property type="evidence" value="ECO:0007669"/>
    <property type="project" value="UniProtKB-KW"/>
</dbReference>